<keyword evidence="1" id="KW-0472">Membrane</keyword>
<dbReference type="Pfam" id="PF14118">
    <property type="entry name" value="YfzA"/>
    <property type="match status" value="1"/>
</dbReference>
<keyword evidence="1" id="KW-0812">Transmembrane</keyword>
<dbReference type="RefSeq" id="WP_368634567.1">
    <property type="nucleotide sequence ID" value="NZ_JBFRHK010000001.1"/>
</dbReference>
<feature type="transmembrane region" description="Helical" evidence="1">
    <location>
        <begin position="71"/>
        <end position="91"/>
    </location>
</feature>
<keyword evidence="1" id="KW-1133">Transmembrane helix</keyword>
<reference evidence="2 3" key="1">
    <citation type="submission" date="2024-07" db="EMBL/GenBank/DDBJ databases">
        <title>Characterization of a bacterium isolated from hydrolysated instant sea cucumber by whole-genome sequencing and metabolomics.</title>
        <authorList>
            <person name="Luo X."/>
            <person name="Zhang Z."/>
            <person name="Zheng Z."/>
            <person name="Zhang W."/>
            <person name="Ming T."/>
            <person name="Jiao L."/>
            <person name="Su X."/>
            <person name="Kong F."/>
            <person name="Xu J."/>
        </authorList>
    </citation>
    <scope>NUCLEOTIDE SEQUENCE [LARGE SCALE GENOMIC DNA]</scope>
    <source>
        <strain evidence="2 3">XL-2024</strain>
    </source>
</reference>
<name>A0ABV3VRU4_9BACI</name>
<dbReference type="EMBL" id="JBFRHK010000001">
    <property type="protein sequence ID" value="MEX3743515.1"/>
    <property type="molecule type" value="Genomic_DNA"/>
</dbReference>
<evidence type="ECO:0000313" key="2">
    <source>
        <dbReference type="EMBL" id="MEX3743515.1"/>
    </source>
</evidence>
<organism evidence="2 3">
    <name type="scientific">Lysinibacillus xylanilyticus</name>
    <dbReference type="NCBI Taxonomy" id="582475"/>
    <lineage>
        <taxon>Bacteria</taxon>
        <taxon>Bacillati</taxon>
        <taxon>Bacillota</taxon>
        <taxon>Bacilli</taxon>
        <taxon>Bacillales</taxon>
        <taxon>Bacillaceae</taxon>
        <taxon>Lysinibacillus</taxon>
    </lineage>
</organism>
<accession>A0ABV3VRU4</accession>
<dbReference type="Proteomes" id="UP001558534">
    <property type="component" value="Unassembled WGS sequence"/>
</dbReference>
<evidence type="ECO:0000256" key="1">
    <source>
        <dbReference type="SAM" id="Phobius"/>
    </source>
</evidence>
<proteinExistence type="predicted"/>
<dbReference type="InterPro" id="IPR025627">
    <property type="entry name" value="YfzA"/>
</dbReference>
<keyword evidence="3" id="KW-1185">Reference proteome</keyword>
<protein>
    <submittedName>
        <fullName evidence="2">YfzA family protein</fullName>
    </submittedName>
</protein>
<sequence length="98" mass="11485">MADTIKKDRPIRNRTWMKTLGAFLALLLFFFLCETYSWPLFRKFNEGTLFGRISNSELFVEWFTPFNTPQFNLFTAFFAITLLPSALIGAVKDIFSRE</sequence>
<evidence type="ECO:0000313" key="3">
    <source>
        <dbReference type="Proteomes" id="UP001558534"/>
    </source>
</evidence>
<comment type="caution">
    <text evidence="2">The sequence shown here is derived from an EMBL/GenBank/DDBJ whole genome shotgun (WGS) entry which is preliminary data.</text>
</comment>
<gene>
    <name evidence="2" type="ORF">AB1300_00035</name>
</gene>